<feature type="transmembrane region" description="Helical" evidence="1">
    <location>
        <begin position="139"/>
        <end position="159"/>
    </location>
</feature>
<feature type="transmembrane region" description="Helical" evidence="1">
    <location>
        <begin position="39"/>
        <end position="61"/>
    </location>
</feature>
<feature type="transmembrane region" description="Helical" evidence="1">
    <location>
        <begin position="6"/>
        <end position="32"/>
    </location>
</feature>
<evidence type="ECO:0000313" key="3">
    <source>
        <dbReference type="Proteomes" id="UP000000272"/>
    </source>
</evidence>
<gene>
    <name evidence="2" type="ordered locus">Toce_0405</name>
</gene>
<proteinExistence type="predicted"/>
<dbReference type="Proteomes" id="UP000000272">
    <property type="component" value="Chromosome"/>
</dbReference>
<reference evidence="2 3" key="1">
    <citation type="journal article" date="2010" name="Stand. Genomic Sci.">
        <title>Complete genome sequence of Thermosediminibacter oceani type strain (JW/IW-1228P).</title>
        <authorList>
            <person name="Pitluck S."/>
            <person name="Yasawong M."/>
            <person name="Munk C."/>
            <person name="Nolan M."/>
            <person name="Lapidus A."/>
            <person name="Lucas S."/>
            <person name="Glavina Del Rio T."/>
            <person name="Tice H."/>
            <person name="Cheng J.F."/>
            <person name="Bruce D."/>
            <person name="Detter C."/>
            <person name="Tapia R."/>
            <person name="Han C."/>
            <person name="Goodwin L."/>
            <person name="Liolios K."/>
            <person name="Ivanova N."/>
            <person name="Mavromatis K."/>
            <person name="Mikhailova N."/>
            <person name="Pati A."/>
            <person name="Chen A."/>
            <person name="Palaniappan K."/>
            <person name="Land M."/>
            <person name="Hauser L."/>
            <person name="Chang Y.J."/>
            <person name="Jeffries C.D."/>
            <person name="Rohde M."/>
            <person name="Spring S."/>
            <person name="Sikorski J."/>
            <person name="Goker M."/>
            <person name="Woyke T."/>
            <person name="Bristow J."/>
            <person name="Eisen J.A."/>
            <person name="Markowitz V."/>
            <person name="Hugenholtz P."/>
            <person name="Kyrpides N.C."/>
            <person name="Klenk H.P."/>
        </authorList>
    </citation>
    <scope>NUCLEOTIDE SEQUENCE [LARGE SCALE GENOMIC DNA]</scope>
    <source>
        <strain evidence="3">ATCC BAA-1034 / DSM 16646 / JW/IW-1228P</strain>
    </source>
</reference>
<name>D9S121_THEOJ</name>
<keyword evidence="3" id="KW-1185">Reference proteome</keyword>
<dbReference type="HOGENOM" id="CLU_1408156_0_0_9"/>
<accession>D9S121</accession>
<dbReference type="AlphaFoldDB" id="D9S121"/>
<sequence>MGIVDFIGFLVYGVGIRGIIFWILTGFIILNFPCNFSRYFLWLIFSLWLALKPISRFFVYIRTGKHKISLQMNTFSSFPIIIGNPINRSLNLIYKDFVNSAFPEIMKTAKEGDEIIVKTHLIPHKFIKKLPGNPKIKEIKASMLTIIINISLAAISFIIRKYVYKLNKGNLLEYLRKLNKHRYYVVIWKKVKK</sequence>
<dbReference type="EMBL" id="CP002131">
    <property type="protein sequence ID" value="ADL07185.1"/>
    <property type="molecule type" value="Genomic_DNA"/>
</dbReference>
<organism evidence="2 3">
    <name type="scientific">Thermosediminibacter oceani (strain ATCC BAA-1034 / DSM 16646 / JW/IW-1228P)</name>
    <dbReference type="NCBI Taxonomy" id="555079"/>
    <lineage>
        <taxon>Bacteria</taxon>
        <taxon>Bacillati</taxon>
        <taxon>Bacillota</taxon>
        <taxon>Clostridia</taxon>
        <taxon>Thermosediminibacterales</taxon>
        <taxon>Thermosediminibacteraceae</taxon>
        <taxon>Thermosediminibacter</taxon>
    </lineage>
</organism>
<evidence type="ECO:0000256" key="1">
    <source>
        <dbReference type="SAM" id="Phobius"/>
    </source>
</evidence>
<keyword evidence="1" id="KW-0472">Membrane</keyword>
<dbReference type="KEGG" id="toc:Toce_0405"/>
<evidence type="ECO:0000313" key="2">
    <source>
        <dbReference type="EMBL" id="ADL07185.1"/>
    </source>
</evidence>
<keyword evidence="1" id="KW-1133">Transmembrane helix</keyword>
<keyword evidence="1" id="KW-0812">Transmembrane</keyword>
<protein>
    <submittedName>
        <fullName evidence="2">Uncharacterized protein</fullName>
    </submittedName>
</protein>